<feature type="region of interest" description="Disordered" evidence="2">
    <location>
        <begin position="1"/>
        <end position="21"/>
    </location>
</feature>
<feature type="compositionally biased region" description="Polar residues" evidence="2">
    <location>
        <begin position="1"/>
        <end position="10"/>
    </location>
</feature>
<comment type="similarity">
    <text evidence="1">Belongs to the NDRG family.</text>
</comment>
<accession>A0A816BY81</accession>
<comment type="caution">
    <text evidence="3">The sequence shown here is derived from an EMBL/GenBank/DDBJ whole genome shotgun (WGS) entry which is preliminary data.</text>
</comment>
<dbReference type="Pfam" id="PF03096">
    <property type="entry name" value="Ndr"/>
    <property type="match status" value="1"/>
</dbReference>
<dbReference type="OrthoDB" id="741027at2759"/>
<dbReference type="AlphaFoldDB" id="A0A816BY81"/>
<dbReference type="Gene3D" id="3.40.50.1820">
    <property type="entry name" value="alpha/beta hydrolase"/>
    <property type="match status" value="1"/>
</dbReference>
<proteinExistence type="inferred from homology"/>
<dbReference type="InterPro" id="IPR029058">
    <property type="entry name" value="AB_hydrolase_fold"/>
</dbReference>
<evidence type="ECO:0000256" key="1">
    <source>
        <dbReference type="ARBA" id="ARBA00005598"/>
    </source>
</evidence>
<reference evidence="3" key="1">
    <citation type="submission" date="2021-02" db="EMBL/GenBank/DDBJ databases">
        <authorList>
            <person name="Nowell W R."/>
        </authorList>
    </citation>
    <scope>NUCLEOTIDE SEQUENCE</scope>
</reference>
<gene>
    <name evidence="3" type="ORF">KQP761_LOCUS23642</name>
</gene>
<name>A0A816BY81_9BILA</name>
<protein>
    <submittedName>
        <fullName evidence="3">Uncharacterized protein</fullName>
    </submittedName>
</protein>
<evidence type="ECO:0000256" key="2">
    <source>
        <dbReference type="SAM" id="MobiDB-lite"/>
    </source>
</evidence>
<organism evidence="3 4">
    <name type="scientific">Rotaria magnacalcarata</name>
    <dbReference type="NCBI Taxonomy" id="392030"/>
    <lineage>
        <taxon>Eukaryota</taxon>
        <taxon>Metazoa</taxon>
        <taxon>Spiralia</taxon>
        <taxon>Gnathifera</taxon>
        <taxon>Rotifera</taxon>
        <taxon>Eurotatoria</taxon>
        <taxon>Bdelloidea</taxon>
        <taxon>Philodinida</taxon>
        <taxon>Philodinidae</taxon>
        <taxon>Rotaria</taxon>
    </lineage>
</organism>
<sequence>MMTTDSSIADSENHLLQPDTLENEYNKSKTIPISTKYGFIIVTQQGPPNRPAIVTYHDIGYNSSTQFHQFFAFPEMMPVTENFTIYHINAPGQDEQAHVLPTSFEYPTLDQLAVSVNDIFVQLDIKSAIGFGIGLGANILARFALQYPSKIYGLIMVNCVSRSMKWLENVLIKRAFKDATQDYWTESLFDYLIWYHLGADTQSSDQELVYMLRHHLEDNVKAKNVIKLLNSFFKRTAIQIDRQNDTSKKADPSRTLQCSVLNITGATSPHKDDVIETNDRCDSATASYAEFDDCGGAVLIEQPSKLSEAIRLFLQGLGYMSHLSIPRYSTANRLAEQTAEYKRQYGSLTKVPRRYSSQVQQGDYATSYKNDFDDKPRNRAGSFSNCNTKF</sequence>
<feature type="region of interest" description="Disordered" evidence="2">
    <location>
        <begin position="366"/>
        <end position="390"/>
    </location>
</feature>
<feature type="compositionally biased region" description="Polar residues" evidence="2">
    <location>
        <begin position="381"/>
        <end position="390"/>
    </location>
</feature>
<evidence type="ECO:0000313" key="3">
    <source>
        <dbReference type="EMBL" id="CAF1613482.1"/>
    </source>
</evidence>
<dbReference type="InterPro" id="IPR004142">
    <property type="entry name" value="NDRG"/>
</dbReference>
<dbReference type="EMBL" id="CAJNOW010012779">
    <property type="protein sequence ID" value="CAF1613482.1"/>
    <property type="molecule type" value="Genomic_DNA"/>
</dbReference>
<evidence type="ECO:0000313" key="4">
    <source>
        <dbReference type="Proteomes" id="UP000663834"/>
    </source>
</evidence>
<dbReference type="Proteomes" id="UP000663834">
    <property type="component" value="Unassembled WGS sequence"/>
</dbReference>
<dbReference type="SUPFAM" id="SSF53474">
    <property type="entry name" value="alpha/beta-Hydrolases"/>
    <property type="match status" value="1"/>
</dbReference>
<dbReference type="PANTHER" id="PTHR11034">
    <property type="entry name" value="N-MYC DOWNSTREAM REGULATED"/>
    <property type="match status" value="1"/>
</dbReference>